<dbReference type="EMBL" id="KN837194">
    <property type="protein sequence ID" value="KIJ34961.1"/>
    <property type="molecule type" value="Genomic_DNA"/>
</dbReference>
<organism evidence="2 3">
    <name type="scientific">Sphaerobolus stellatus (strain SS14)</name>
    <dbReference type="NCBI Taxonomy" id="990650"/>
    <lineage>
        <taxon>Eukaryota</taxon>
        <taxon>Fungi</taxon>
        <taxon>Dikarya</taxon>
        <taxon>Basidiomycota</taxon>
        <taxon>Agaricomycotina</taxon>
        <taxon>Agaricomycetes</taxon>
        <taxon>Phallomycetidae</taxon>
        <taxon>Geastrales</taxon>
        <taxon>Sphaerobolaceae</taxon>
        <taxon>Sphaerobolus</taxon>
    </lineage>
</organism>
<dbReference type="HOGENOM" id="CLU_3070188_0_0_1"/>
<evidence type="ECO:0000313" key="2">
    <source>
        <dbReference type="EMBL" id="KIJ34961.1"/>
    </source>
</evidence>
<gene>
    <name evidence="2" type="ORF">M422DRAFT_34878</name>
</gene>
<sequence>MSRIPFLVIPFPFVSSLVSITGMCTAICTEEERKKERSRQSKEEVYCYTKNYK</sequence>
<proteinExistence type="predicted"/>
<dbReference type="AlphaFoldDB" id="A0A0C9VCD2"/>
<dbReference type="Proteomes" id="UP000054279">
    <property type="component" value="Unassembled WGS sequence"/>
</dbReference>
<keyword evidence="1" id="KW-1133">Transmembrane helix</keyword>
<keyword evidence="3" id="KW-1185">Reference proteome</keyword>
<evidence type="ECO:0000256" key="1">
    <source>
        <dbReference type="SAM" id="Phobius"/>
    </source>
</evidence>
<name>A0A0C9VCD2_SPHS4</name>
<evidence type="ECO:0000313" key="3">
    <source>
        <dbReference type="Proteomes" id="UP000054279"/>
    </source>
</evidence>
<protein>
    <submittedName>
        <fullName evidence="2">Uncharacterized protein</fullName>
    </submittedName>
</protein>
<keyword evidence="1" id="KW-0472">Membrane</keyword>
<reference evidence="2 3" key="1">
    <citation type="submission" date="2014-06" db="EMBL/GenBank/DDBJ databases">
        <title>Evolutionary Origins and Diversification of the Mycorrhizal Mutualists.</title>
        <authorList>
            <consortium name="DOE Joint Genome Institute"/>
            <consortium name="Mycorrhizal Genomics Consortium"/>
            <person name="Kohler A."/>
            <person name="Kuo A."/>
            <person name="Nagy L.G."/>
            <person name="Floudas D."/>
            <person name="Copeland A."/>
            <person name="Barry K.W."/>
            <person name="Cichocki N."/>
            <person name="Veneault-Fourrey C."/>
            <person name="LaButti K."/>
            <person name="Lindquist E.A."/>
            <person name="Lipzen A."/>
            <person name="Lundell T."/>
            <person name="Morin E."/>
            <person name="Murat C."/>
            <person name="Riley R."/>
            <person name="Ohm R."/>
            <person name="Sun H."/>
            <person name="Tunlid A."/>
            <person name="Henrissat B."/>
            <person name="Grigoriev I.V."/>
            <person name="Hibbett D.S."/>
            <person name="Martin F."/>
        </authorList>
    </citation>
    <scope>NUCLEOTIDE SEQUENCE [LARGE SCALE GENOMIC DNA]</scope>
    <source>
        <strain evidence="2 3">SS14</strain>
    </source>
</reference>
<feature type="transmembrane region" description="Helical" evidence="1">
    <location>
        <begin position="6"/>
        <end position="29"/>
    </location>
</feature>
<accession>A0A0C9VCD2</accession>
<keyword evidence="1" id="KW-0812">Transmembrane</keyword>